<keyword evidence="1 3" id="KW-0547">Nucleotide-binding</keyword>
<comment type="function">
    <text evidence="3">Acetylation of prosthetic group (2-(5''-phosphoribosyl)-3'-dephosphocoenzyme-A) of the gamma subunit of citrate lyase.</text>
</comment>
<dbReference type="GO" id="GO:0016829">
    <property type="term" value="F:lyase activity"/>
    <property type="evidence" value="ECO:0007669"/>
    <property type="project" value="UniProtKB-KW"/>
</dbReference>
<dbReference type="EMBL" id="MRUL01000002">
    <property type="protein sequence ID" value="OON41119.1"/>
    <property type="molecule type" value="Genomic_DNA"/>
</dbReference>
<proteinExistence type="predicted"/>
<dbReference type="InterPro" id="IPR014729">
    <property type="entry name" value="Rossmann-like_a/b/a_fold"/>
</dbReference>
<dbReference type="GO" id="GO:0016747">
    <property type="term" value="F:acyltransferase activity, transferring groups other than amino-acyl groups"/>
    <property type="evidence" value="ECO:0007669"/>
    <property type="project" value="InterPro"/>
</dbReference>
<keyword evidence="5" id="KW-0456">Lyase</keyword>
<dbReference type="RefSeq" id="WP_078001365.1">
    <property type="nucleotide sequence ID" value="NZ_MRUL01000002.1"/>
</dbReference>
<accession>A0A1S8YPQ7</accession>
<protein>
    <recommendedName>
        <fullName evidence="3">[Citrate [pro-3S]-lyase] ligase</fullName>
        <ecNumber evidence="3">6.2.1.22</ecNumber>
    </recommendedName>
</protein>
<dbReference type="AlphaFoldDB" id="A0A1S8YPQ7"/>
<dbReference type="InterPro" id="IPR000182">
    <property type="entry name" value="GNAT_dom"/>
</dbReference>
<comment type="catalytic activity">
    <reaction evidence="3">
        <text>holo-[citrate lyase ACP] + acetate + ATP = acetyl-[citrate lyase ACP] + AMP + diphosphate</text>
        <dbReference type="Rhea" id="RHEA:23788"/>
        <dbReference type="Rhea" id="RHEA-COMP:10158"/>
        <dbReference type="Rhea" id="RHEA-COMP:13710"/>
        <dbReference type="ChEBI" id="CHEBI:30089"/>
        <dbReference type="ChEBI" id="CHEBI:30616"/>
        <dbReference type="ChEBI" id="CHEBI:33019"/>
        <dbReference type="ChEBI" id="CHEBI:82683"/>
        <dbReference type="ChEBI" id="CHEBI:137976"/>
        <dbReference type="ChEBI" id="CHEBI:456215"/>
        <dbReference type="EC" id="6.2.1.22"/>
    </reaction>
</comment>
<dbReference type="InterPro" id="IPR016181">
    <property type="entry name" value="Acyl_CoA_acyltransferase"/>
</dbReference>
<dbReference type="Gene3D" id="3.40.50.620">
    <property type="entry name" value="HUPs"/>
    <property type="match status" value="1"/>
</dbReference>
<evidence type="ECO:0000259" key="4">
    <source>
        <dbReference type="PROSITE" id="PS51186"/>
    </source>
</evidence>
<dbReference type="SMART" id="SM00764">
    <property type="entry name" value="Citrate_ly_lig"/>
    <property type="match status" value="1"/>
</dbReference>
<dbReference type="EC" id="6.2.1.22" evidence="3"/>
<dbReference type="NCBIfam" id="TIGR00124">
    <property type="entry name" value="cit_ly_ligase"/>
    <property type="match status" value="1"/>
</dbReference>
<dbReference type="Pfam" id="PF08218">
    <property type="entry name" value="Citrate_ly_lig"/>
    <property type="match status" value="1"/>
</dbReference>
<dbReference type="PROSITE" id="PS51186">
    <property type="entry name" value="GNAT"/>
    <property type="match status" value="1"/>
</dbReference>
<feature type="domain" description="N-acetyltransferase" evidence="4">
    <location>
        <begin position="1"/>
        <end position="135"/>
    </location>
</feature>
<dbReference type="InterPro" id="IPR005216">
    <property type="entry name" value="Citrate_lyase_ligase"/>
</dbReference>
<evidence type="ECO:0000256" key="2">
    <source>
        <dbReference type="ARBA" id="ARBA00022840"/>
    </source>
</evidence>
<dbReference type="SUPFAM" id="SSF52374">
    <property type="entry name" value="Nucleotidylyl transferase"/>
    <property type="match status" value="1"/>
</dbReference>
<dbReference type="InterPro" id="IPR013166">
    <property type="entry name" value="Citrate_lyase_ligase_C"/>
</dbReference>
<name>A0A1S8YPQ7_9GAMM</name>
<dbReference type="InterPro" id="IPR004821">
    <property type="entry name" value="Cyt_trans-like"/>
</dbReference>
<dbReference type="SUPFAM" id="SSF55729">
    <property type="entry name" value="Acyl-CoA N-acyltransferases (Nat)"/>
    <property type="match status" value="1"/>
</dbReference>
<evidence type="ECO:0000313" key="5">
    <source>
        <dbReference type="EMBL" id="OON41119.1"/>
    </source>
</evidence>
<evidence type="ECO:0000256" key="1">
    <source>
        <dbReference type="ARBA" id="ARBA00022741"/>
    </source>
</evidence>
<dbReference type="GO" id="GO:0008771">
    <property type="term" value="F:[citrate (pro-3S)-lyase] ligase activity"/>
    <property type="evidence" value="ECO:0007669"/>
    <property type="project" value="UniProtKB-EC"/>
</dbReference>
<reference evidence="5 6" key="1">
    <citation type="submission" date="2016-12" db="EMBL/GenBank/DDBJ databases">
        <title>Izhakiella australiana sp. nov. of genus Izhakiella isolated from Australian desert.</title>
        <authorList>
            <person name="Ji M."/>
        </authorList>
    </citation>
    <scope>NUCLEOTIDE SEQUENCE [LARGE SCALE GENOMIC DNA]</scope>
    <source>
        <strain evidence="5 6">D4N98</strain>
    </source>
</reference>
<dbReference type="PANTHER" id="PTHR40599:SF1">
    <property type="entry name" value="[CITRATE [PRO-3S]-LYASE] LIGASE"/>
    <property type="match status" value="1"/>
</dbReference>
<keyword evidence="6" id="KW-1185">Reference proteome</keyword>
<organism evidence="5 6">
    <name type="scientific">Izhakiella australiensis</name>
    <dbReference type="NCBI Taxonomy" id="1926881"/>
    <lineage>
        <taxon>Bacteria</taxon>
        <taxon>Pseudomonadati</taxon>
        <taxon>Pseudomonadota</taxon>
        <taxon>Gammaproteobacteria</taxon>
        <taxon>Enterobacterales</taxon>
        <taxon>Erwiniaceae</taxon>
        <taxon>Izhakiella</taxon>
    </lineage>
</organism>
<gene>
    <name evidence="5" type="ORF">BTJ39_03880</name>
</gene>
<keyword evidence="3 5" id="KW-0436">Ligase</keyword>
<dbReference type="GO" id="GO:0005524">
    <property type="term" value="F:ATP binding"/>
    <property type="evidence" value="ECO:0007669"/>
    <property type="project" value="UniProtKB-UniRule"/>
</dbReference>
<dbReference type="PANTHER" id="PTHR40599">
    <property type="entry name" value="[CITRATE [PRO-3S]-LYASE] LIGASE"/>
    <property type="match status" value="1"/>
</dbReference>
<dbReference type="Gene3D" id="3.40.630.30">
    <property type="match status" value="1"/>
</dbReference>
<comment type="caution">
    <text evidence="5">The sequence shown here is derived from an EMBL/GenBank/DDBJ whole genome shotgun (WGS) entry which is preliminary data.</text>
</comment>
<dbReference type="NCBIfam" id="TIGR00125">
    <property type="entry name" value="cyt_tran_rel"/>
    <property type="match status" value="1"/>
</dbReference>
<dbReference type="STRING" id="1926881.BTJ39_03880"/>
<sequence>MSESNVMQLLMVDISRDMRMKTAVGRLLQASQLEMDASLSLFAVARCGQTLAGCAGLDGNIVKCVAVDDRWRGENLCAGLLSEIQNYAMSQGHLQLFLFTHPANRRCFQQCGFWPIAQTDSVLLMENIPHGISRYCATLSQGLRAGERIGSVVMNANPFTLGHRYLAEQAAARCDWLHIFVVEENAALFSFDERLTMVQQGVSHLPNVTVHKGGPYIISRATFPSYFLKASGKVEQAWCALDLRIFRQYIAPVLQITHRFVGSEPFCPVTRQYNQAMQAYLSAPDGHLPAIQVVEMPRMTDAEGVAVSASEVRRLLLTQQYAAIAQRVPVSTFQHLQTNCALSA</sequence>
<evidence type="ECO:0000256" key="3">
    <source>
        <dbReference type="PIRNR" id="PIRNR005751"/>
    </source>
</evidence>
<dbReference type="Proteomes" id="UP000190667">
    <property type="component" value="Unassembled WGS sequence"/>
</dbReference>
<dbReference type="PIRSF" id="PIRSF005751">
    <property type="entry name" value="Acet_citr_lig"/>
    <property type="match status" value="1"/>
</dbReference>
<evidence type="ECO:0000313" key="6">
    <source>
        <dbReference type="Proteomes" id="UP000190667"/>
    </source>
</evidence>
<keyword evidence="2 3" id="KW-0067">ATP-binding</keyword>